<dbReference type="RefSeq" id="WP_344169035.1">
    <property type="nucleotide sequence ID" value="NZ_BAAARY010000003.1"/>
</dbReference>
<reference evidence="3" key="1">
    <citation type="journal article" date="2019" name="Int. J. Syst. Evol. Microbiol.">
        <title>The Global Catalogue of Microorganisms (GCM) 10K type strain sequencing project: providing services to taxonomists for standard genome sequencing and annotation.</title>
        <authorList>
            <consortium name="The Broad Institute Genomics Platform"/>
            <consortium name="The Broad Institute Genome Sequencing Center for Infectious Disease"/>
            <person name="Wu L."/>
            <person name="Ma J."/>
        </authorList>
    </citation>
    <scope>NUCLEOTIDE SEQUENCE [LARGE SCALE GENOMIC DNA]</scope>
    <source>
        <strain evidence="3">JCM 3367</strain>
    </source>
</reference>
<organism evidence="2 3">
    <name type="scientific">Pilimelia columellifera subsp. columellifera</name>
    <dbReference type="NCBI Taxonomy" id="706583"/>
    <lineage>
        <taxon>Bacteria</taxon>
        <taxon>Bacillati</taxon>
        <taxon>Actinomycetota</taxon>
        <taxon>Actinomycetes</taxon>
        <taxon>Micromonosporales</taxon>
        <taxon>Micromonosporaceae</taxon>
        <taxon>Pilimelia</taxon>
    </lineage>
</organism>
<name>A0ABP6AHW7_9ACTN</name>
<keyword evidence="1" id="KW-0732">Signal</keyword>
<keyword evidence="3" id="KW-1185">Reference proteome</keyword>
<accession>A0ABP6AHW7</accession>
<sequence length="241" mass="24968">MRITRTTTIMAITAATALTATALTVSANAAVNDVAAGAGSAATADGAATSTTTNATAAVVPPGAVTIALKAAGGTGCPRGTTKARVNAAKTTIYLRYSKYTAQVGPKAPSADIRRFCQLVVAVKAPQGFSYAVTTVTHYGHGKLASDTKGYLQSALYFAGTGGGQSTESRVTLRSSKFTAKRSIADAKLVWSRCGEQQDLNIKSGLRIAKGASAKRTRSYLTIDTSKVTESTSFNIRWKKC</sequence>
<dbReference type="EMBL" id="BAAARY010000003">
    <property type="protein sequence ID" value="GAA2515766.1"/>
    <property type="molecule type" value="Genomic_DNA"/>
</dbReference>
<comment type="caution">
    <text evidence="2">The sequence shown here is derived from an EMBL/GenBank/DDBJ whole genome shotgun (WGS) entry which is preliminary data.</text>
</comment>
<evidence type="ECO:0000256" key="1">
    <source>
        <dbReference type="SAM" id="SignalP"/>
    </source>
</evidence>
<dbReference type="InterPro" id="IPR025649">
    <property type="entry name" value="DUF4360"/>
</dbReference>
<protein>
    <submittedName>
        <fullName evidence="2">DUF4360 domain-containing protein</fullName>
    </submittedName>
</protein>
<dbReference type="Proteomes" id="UP001499978">
    <property type="component" value="Unassembled WGS sequence"/>
</dbReference>
<dbReference type="Pfam" id="PF14273">
    <property type="entry name" value="DUF4360"/>
    <property type="match status" value="1"/>
</dbReference>
<feature type="signal peptide" evidence="1">
    <location>
        <begin position="1"/>
        <end position="29"/>
    </location>
</feature>
<gene>
    <name evidence="2" type="ORF">GCM10010201_10320</name>
</gene>
<dbReference type="PANTHER" id="PTHR38847:SF1">
    <property type="entry name" value="PSEUDOURIDINE SYNTHASE RSUA_RLUA-LIKE DOMAIN-CONTAINING PROTEIN"/>
    <property type="match status" value="1"/>
</dbReference>
<feature type="chain" id="PRO_5046296123" evidence="1">
    <location>
        <begin position="30"/>
        <end position="241"/>
    </location>
</feature>
<dbReference type="PANTHER" id="PTHR38847">
    <property type="match status" value="1"/>
</dbReference>
<evidence type="ECO:0000313" key="3">
    <source>
        <dbReference type="Proteomes" id="UP001499978"/>
    </source>
</evidence>
<evidence type="ECO:0000313" key="2">
    <source>
        <dbReference type="EMBL" id="GAA2515766.1"/>
    </source>
</evidence>
<proteinExistence type="predicted"/>